<proteinExistence type="predicted"/>
<dbReference type="Pfam" id="PF07963">
    <property type="entry name" value="N_methyl"/>
    <property type="match status" value="1"/>
</dbReference>
<dbReference type="KEGG" id="upv:EJN92_08650"/>
<name>A0A3Q9BQ97_9BURK</name>
<dbReference type="NCBIfam" id="TIGR02523">
    <property type="entry name" value="type_IV_pilV"/>
    <property type="match status" value="1"/>
</dbReference>
<protein>
    <submittedName>
        <fullName evidence="1">Type IV pilus modification protein PilV</fullName>
    </submittedName>
</protein>
<accession>A0A3Q9BQ97</accession>
<dbReference type="EMBL" id="CP034464">
    <property type="protein sequence ID" value="AZP12061.1"/>
    <property type="molecule type" value="Genomic_DNA"/>
</dbReference>
<sequence length="176" mass="19163">MPMKRMKKQSVMCDAKVQSGMTLLEVMIAILLLAFGLIGLGATQSKSIVMNQSVFYRSIAVDLGNDLADRIRALRTPFVASADATPAPGKPADFSKCSPNPASCSNQDADRNTYQALVNAEMLEWNTVLKSQLPAASFTLSAVAAANPDYFRYTLTITWLDNRKDNSNSSYSVVIE</sequence>
<dbReference type="InterPro" id="IPR013362">
    <property type="entry name" value="Pilus_4_PilV"/>
</dbReference>
<keyword evidence="2" id="KW-1185">Reference proteome</keyword>
<reference evidence="1 2" key="1">
    <citation type="journal article" date="2011" name="Int. J. Syst. Evol. Microbiol.">
        <title>Description of Undibacterium oligocarboniphilum sp. nov., isolated from purified water, and Undibacterium pigrum strain CCUG 49012 as the type strain of Undibacterium parvum sp. nov., and emended descriptions of the genus Undibacterium and the species Undibacterium pigrum.</title>
        <authorList>
            <person name="Eder W."/>
            <person name="Wanner G."/>
            <person name="Ludwig W."/>
            <person name="Busse H.J."/>
            <person name="Ziemke-Kageler F."/>
            <person name="Lang E."/>
        </authorList>
    </citation>
    <scope>NUCLEOTIDE SEQUENCE [LARGE SCALE GENOMIC DNA]</scope>
    <source>
        <strain evidence="1 2">DSM 23061</strain>
    </source>
</reference>
<gene>
    <name evidence="1" type="primary">pilV</name>
    <name evidence="1" type="ORF">EJN92_08650</name>
</gene>
<dbReference type="InterPro" id="IPR012902">
    <property type="entry name" value="N_methyl_site"/>
</dbReference>
<dbReference type="AlphaFoldDB" id="A0A3Q9BQ97"/>
<evidence type="ECO:0000313" key="1">
    <source>
        <dbReference type="EMBL" id="AZP12061.1"/>
    </source>
</evidence>
<dbReference type="NCBIfam" id="TIGR02532">
    <property type="entry name" value="IV_pilin_GFxxxE"/>
    <property type="match status" value="1"/>
</dbReference>
<evidence type="ECO:0000313" key="2">
    <source>
        <dbReference type="Proteomes" id="UP000275663"/>
    </source>
</evidence>
<organism evidence="1 2">
    <name type="scientific">Undibacterium parvum</name>
    <dbReference type="NCBI Taxonomy" id="401471"/>
    <lineage>
        <taxon>Bacteria</taxon>
        <taxon>Pseudomonadati</taxon>
        <taxon>Pseudomonadota</taxon>
        <taxon>Betaproteobacteria</taxon>
        <taxon>Burkholderiales</taxon>
        <taxon>Oxalobacteraceae</taxon>
        <taxon>Undibacterium</taxon>
    </lineage>
</organism>
<dbReference type="Proteomes" id="UP000275663">
    <property type="component" value="Chromosome"/>
</dbReference>